<reference evidence="1" key="1">
    <citation type="journal article" date="2021" name="PeerJ">
        <title>Extensive microbial diversity within the chicken gut microbiome revealed by metagenomics and culture.</title>
        <authorList>
            <person name="Gilroy R."/>
            <person name="Ravi A."/>
            <person name="Getino M."/>
            <person name="Pursley I."/>
            <person name="Horton D.L."/>
            <person name="Alikhan N.F."/>
            <person name="Baker D."/>
            <person name="Gharbi K."/>
            <person name="Hall N."/>
            <person name="Watson M."/>
            <person name="Adriaenssens E.M."/>
            <person name="Foster-Nyarko E."/>
            <person name="Jarju S."/>
            <person name="Secka A."/>
            <person name="Antonio M."/>
            <person name="Oren A."/>
            <person name="Chaudhuri R.R."/>
            <person name="La Ragione R."/>
            <person name="Hildebrand F."/>
            <person name="Pallen M.J."/>
        </authorList>
    </citation>
    <scope>NUCLEOTIDE SEQUENCE</scope>
    <source>
        <strain evidence="1">ChiSjej2B20-11307</strain>
    </source>
</reference>
<reference evidence="1" key="2">
    <citation type="submission" date="2021-04" db="EMBL/GenBank/DDBJ databases">
        <authorList>
            <person name="Gilroy R."/>
        </authorList>
    </citation>
    <scope>NUCLEOTIDE SEQUENCE</scope>
    <source>
        <strain evidence="1">ChiSjej2B20-11307</strain>
    </source>
</reference>
<organism evidence="1 2">
    <name type="scientific">Candidatus Mediterraneibacter pullicola</name>
    <dbReference type="NCBI Taxonomy" id="2838682"/>
    <lineage>
        <taxon>Bacteria</taxon>
        <taxon>Bacillati</taxon>
        <taxon>Bacillota</taxon>
        <taxon>Clostridia</taxon>
        <taxon>Lachnospirales</taxon>
        <taxon>Lachnospiraceae</taxon>
        <taxon>Mediterraneibacter</taxon>
    </lineage>
</organism>
<sequence length="205" mass="24063">MKTVSAQELTGIIKKELERKRPLILAVDGRCASGKSTFARELSGVCLAEVIHMDDFFLRPQQRTKERLAEAGGNIDRERFLQEVAVLLGEYRKAEDVVSEKKWDHDTLLTYRRYDCSRQELTDTVQIKRSPLIIVEGAYSCHPCFGDIYDLRVFMDVEDERQRERVKKRNGADMLPRFLEEWIPKENTYFERFCIRENCDYLVLS</sequence>
<comment type="caution">
    <text evidence="1">The sequence shown here is derived from an EMBL/GenBank/DDBJ whole genome shotgun (WGS) entry which is preliminary data.</text>
</comment>
<dbReference type="InterPro" id="IPR027417">
    <property type="entry name" value="P-loop_NTPase"/>
</dbReference>
<accession>A0A9D2HCX7</accession>
<evidence type="ECO:0000313" key="2">
    <source>
        <dbReference type="Proteomes" id="UP000824223"/>
    </source>
</evidence>
<gene>
    <name evidence="1" type="ORF">H9798_10185</name>
</gene>
<dbReference type="SUPFAM" id="SSF52540">
    <property type="entry name" value="P-loop containing nucleoside triphosphate hydrolases"/>
    <property type="match status" value="1"/>
</dbReference>
<evidence type="ECO:0008006" key="3">
    <source>
        <dbReference type="Google" id="ProtNLM"/>
    </source>
</evidence>
<dbReference type="AlphaFoldDB" id="A0A9D2HCX7"/>
<evidence type="ECO:0000313" key="1">
    <source>
        <dbReference type="EMBL" id="HJA07490.1"/>
    </source>
</evidence>
<dbReference type="Proteomes" id="UP000824223">
    <property type="component" value="Unassembled WGS sequence"/>
</dbReference>
<name>A0A9D2HCX7_9FIRM</name>
<protein>
    <recommendedName>
        <fullName evidence="3">Uridine kinase</fullName>
    </recommendedName>
</protein>
<proteinExistence type="predicted"/>
<dbReference type="Gene3D" id="3.40.50.300">
    <property type="entry name" value="P-loop containing nucleotide triphosphate hydrolases"/>
    <property type="match status" value="1"/>
</dbReference>
<dbReference type="EMBL" id="DXAK01000048">
    <property type="protein sequence ID" value="HJA07490.1"/>
    <property type="molecule type" value="Genomic_DNA"/>
</dbReference>
<dbReference type="PANTHER" id="PTHR10285">
    <property type="entry name" value="URIDINE KINASE"/>
    <property type="match status" value="1"/>
</dbReference>